<protein>
    <submittedName>
        <fullName evidence="1">Uncharacterized protein</fullName>
    </submittedName>
</protein>
<keyword evidence="2" id="KW-1185">Reference proteome</keyword>
<dbReference type="EMBL" id="JAGGLB010000043">
    <property type="protein sequence ID" value="MBP1996058.1"/>
    <property type="molecule type" value="Genomic_DNA"/>
</dbReference>
<evidence type="ECO:0000313" key="2">
    <source>
        <dbReference type="Proteomes" id="UP001519287"/>
    </source>
</evidence>
<name>A0ABS4J8B0_9BACL</name>
<reference evidence="1 2" key="1">
    <citation type="submission" date="2021-03" db="EMBL/GenBank/DDBJ databases">
        <title>Genomic Encyclopedia of Type Strains, Phase IV (KMG-IV): sequencing the most valuable type-strain genomes for metagenomic binning, comparative biology and taxonomic classification.</title>
        <authorList>
            <person name="Goeker M."/>
        </authorList>
    </citation>
    <scope>NUCLEOTIDE SEQUENCE [LARGE SCALE GENOMIC DNA]</scope>
    <source>
        <strain evidence="1 2">DSM 26048</strain>
    </source>
</reference>
<accession>A0ABS4J8B0</accession>
<sequence>MALIVIFIIALPYTLLQGIGSFQA</sequence>
<evidence type="ECO:0000313" key="1">
    <source>
        <dbReference type="EMBL" id="MBP1996058.1"/>
    </source>
</evidence>
<proteinExistence type="predicted"/>
<gene>
    <name evidence="1" type="ORF">J2Z66_007702</name>
</gene>
<comment type="caution">
    <text evidence="1">The sequence shown here is derived from an EMBL/GenBank/DDBJ whole genome shotgun (WGS) entry which is preliminary data.</text>
</comment>
<organism evidence="1 2">
    <name type="scientific">Paenibacillus eucommiae</name>
    <dbReference type="NCBI Taxonomy" id="1355755"/>
    <lineage>
        <taxon>Bacteria</taxon>
        <taxon>Bacillati</taxon>
        <taxon>Bacillota</taxon>
        <taxon>Bacilli</taxon>
        <taxon>Bacillales</taxon>
        <taxon>Paenibacillaceae</taxon>
        <taxon>Paenibacillus</taxon>
    </lineage>
</organism>
<dbReference type="Proteomes" id="UP001519287">
    <property type="component" value="Unassembled WGS sequence"/>
</dbReference>